<organism evidence="5 6">
    <name type="scientific">Olea europaea subsp. europaea</name>
    <dbReference type="NCBI Taxonomy" id="158383"/>
    <lineage>
        <taxon>Eukaryota</taxon>
        <taxon>Viridiplantae</taxon>
        <taxon>Streptophyta</taxon>
        <taxon>Embryophyta</taxon>
        <taxon>Tracheophyta</taxon>
        <taxon>Spermatophyta</taxon>
        <taxon>Magnoliopsida</taxon>
        <taxon>eudicotyledons</taxon>
        <taxon>Gunneridae</taxon>
        <taxon>Pentapetalae</taxon>
        <taxon>asterids</taxon>
        <taxon>lamiids</taxon>
        <taxon>Lamiales</taxon>
        <taxon>Oleaceae</taxon>
        <taxon>Oleeae</taxon>
        <taxon>Olea</taxon>
    </lineage>
</organism>
<comment type="function">
    <text evidence="1">Defense against chitin-containing fungal pathogens.</text>
</comment>
<evidence type="ECO:0000256" key="3">
    <source>
        <dbReference type="SAM" id="MobiDB-lite"/>
    </source>
</evidence>
<keyword evidence="2" id="KW-0624">Polysaccharide degradation</keyword>
<evidence type="ECO:0000313" key="6">
    <source>
        <dbReference type="Proteomes" id="UP000594638"/>
    </source>
</evidence>
<gene>
    <name evidence="5" type="ORF">OLEA9_A100836</name>
</gene>
<reference evidence="5 6" key="1">
    <citation type="submission" date="2019-12" db="EMBL/GenBank/DDBJ databases">
        <authorList>
            <person name="Alioto T."/>
            <person name="Alioto T."/>
            <person name="Gomez Garrido J."/>
        </authorList>
    </citation>
    <scope>NUCLEOTIDE SEQUENCE [LARGE SCALE GENOMIC DNA]</scope>
</reference>
<keyword evidence="2" id="KW-0119">Carbohydrate metabolism</keyword>
<dbReference type="Pfam" id="PF01464">
    <property type="entry name" value="SLT"/>
    <property type="match status" value="1"/>
</dbReference>
<comment type="caution">
    <text evidence="5">The sequence shown here is derived from an EMBL/GenBank/DDBJ whole genome shotgun (WGS) entry which is preliminary data.</text>
</comment>
<evidence type="ECO:0000313" key="5">
    <source>
        <dbReference type="EMBL" id="CAA3018827.1"/>
    </source>
</evidence>
<protein>
    <submittedName>
        <fullName evidence="5">Uncharacterized protein LOC111395163, partial</fullName>
    </submittedName>
</protein>
<proteinExistence type="predicted"/>
<dbReference type="Gene3D" id="1.10.530.10">
    <property type="match status" value="1"/>
</dbReference>
<dbReference type="InterPro" id="IPR008258">
    <property type="entry name" value="Transglycosylase_SLT_dom_1"/>
</dbReference>
<feature type="region of interest" description="Disordered" evidence="3">
    <location>
        <begin position="184"/>
        <end position="247"/>
    </location>
</feature>
<dbReference type="InterPro" id="IPR023346">
    <property type="entry name" value="Lysozyme-like_dom_sf"/>
</dbReference>
<keyword evidence="6" id="KW-1185">Reference proteome</keyword>
<dbReference type="Gramene" id="OE9A100836T1">
    <property type="protein sequence ID" value="OE9A100836C1"/>
    <property type="gene ID" value="OE9A100836"/>
</dbReference>
<dbReference type="GO" id="GO:0006032">
    <property type="term" value="P:chitin catabolic process"/>
    <property type="evidence" value="ECO:0007669"/>
    <property type="project" value="UniProtKB-KW"/>
</dbReference>
<dbReference type="PANTHER" id="PTHR37179:SF1">
    <property type="entry name" value="TRANSGLYCOSYLASE"/>
    <property type="match status" value="1"/>
</dbReference>
<feature type="compositionally biased region" description="Basic and acidic residues" evidence="3">
    <location>
        <begin position="223"/>
        <end position="247"/>
    </location>
</feature>
<keyword evidence="2" id="KW-0146">Chitin degradation</keyword>
<evidence type="ECO:0000259" key="4">
    <source>
        <dbReference type="Pfam" id="PF01464"/>
    </source>
</evidence>
<evidence type="ECO:0000256" key="1">
    <source>
        <dbReference type="ARBA" id="ARBA00003102"/>
    </source>
</evidence>
<dbReference type="Proteomes" id="UP000594638">
    <property type="component" value="Unassembled WGS sequence"/>
</dbReference>
<dbReference type="OrthoDB" id="550520at2759"/>
<accession>A0A8S0UK67</accession>
<name>A0A8S0UK67_OLEEU</name>
<sequence>MAAVNFKYWNDCVDPQDLEAMWRDPGVKEEWLNVGETMGSKVHLSRDPDGQPYLTQTEMKKPLATQYNKKSKDCMMGIMQISPKTAEWLVRDLSYPTYEVDGNSKLLYKAFVNVYLGAAHLKWLSNFEQIERSEEFMVRAYKGGTKKATHKSTLKYWHNYLSVKETLPTRTVFKVAPLPNALSASSTAVSTRKRTNPAKITWDSRTSPEDMEEMWNNANVSKEWNKSGEKRGKVRLSHDTEKRPYLS</sequence>
<dbReference type="EMBL" id="CACTIH010007944">
    <property type="protein sequence ID" value="CAA3018827.1"/>
    <property type="molecule type" value="Genomic_DNA"/>
</dbReference>
<evidence type="ECO:0000256" key="2">
    <source>
        <dbReference type="ARBA" id="ARBA00023024"/>
    </source>
</evidence>
<dbReference type="SUPFAM" id="SSF53955">
    <property type="entry name" value="Lysozyme-like"/>
    <property type="match status" value="1"/>
</dbReference>
<dbReference type="PANTHER" id="PTHR37179">
    <property type="entry name" value="TRANSGLYCOSYLASE"/>
    <property type="match status" value="1"/>
</dbReference>
<dbReference type="AlphaFoldDB" id="A0A8S0UK67"/>
<feature type="domain" description="Transglycosylase SLT" evidence="4">
    <location>
        <begin position="70"/>
        <end position="155"/>
    </location>
</feature>